<dbReference type="AlphaFoldDB" id="A0A8X6JPP6"/>
<dbReference type="EMBL" id="BMAO01017334">
    <property type="protein sequence ID" value="GFR14961.1"/>
    <property type="molecule type" value="Genomic_DNA"/>
</dbReference>
<name>A0A8X6JPP6_TRICU</name>
<dbReference type="Proteomes" id="UP000887116">
    <property type="component" value="Unassembled WGS sequence"/>
</dbReference>
<comment type="caution">
    <text evidence="1">The sequence shown here is derived from an EMBL/GenBank/DDBJ whole genome shotgun (WGS) entry which is preliminary data.</text>
</comment>
<keyword evidence="2" id="KW-1185">Reference proteome</keyword>
<evidence type="ECO:0000313" key="1">
    <source>
        <dbReference type="EMBL" id="GFR14961.1"/>
    </source>
</evidence>
<proteinExistence type="predicted"/>
<protein>
    <submittedName>
        <fullName evidence="1">Uncharacterized protein</fullName>
    </submittedName>
</protein>
<organism evidence="1 2">
    <name type="scientific">Trichonephila clavata</name>
    <name type="common">Joro spider</name>
    <name type="synonym">Nephila clavata</name>
    <dbReference type="NCBI Taxonomy" id="2740835"/>
    <lineage>
        <taxon>Eukaryota</taxon>
        <taxon>Metazoa</taxon>
        <taxon>Ecdysozoa</taxon>
        <taxon>Arthropoda</taxon>
        <taxon>Chelicerata</taxon>
        <taxon>Arachnida</taxon>
        <taxon>Araneae</taxon>
        <taxon>Araneomorphae</taxon>
        <taxon>Entelegynae</taxon>
        <taxon>Araneoidea</taxon>
        <taxon>Nephilidae</taxon>
        <taxon>Trichonephila</taxon>
    </lineage>
</organism>
<evidence type="ECO:0000313" key="2">
    <source>
        <dbReference type="Proteomes" id="UP000887116"/>
    </source>
</evidence>
<gene>
    <name evidence="1" type="ORF">TNCT_283841</name>
</gene>
<reference evidence="1" key="1">
    <citation type="submission" date="2020-07" db="EMBL/GenBank/DDBJ databases">
        <title>Multicomponent nature underlies the extraordinary mechanical properties of spider dragline silk.</title>
        <authorList>
            <person name="Kono N."/>
            <person name="Nakamura H."/>
            <person name="Mori M."/>
            <person name="Yoshida Y."/>
            <person name="Ohtoshi R."/>
            <person name="Malay A.D."/>
            <person name="Moran D.A.P."/>
            <person name="Tomita M."/>
            <person name="Numata K."/>
            <person name="Arakawa K."/>
        </authorList>
    </citation>
    <scope>NUCLEOTIDE SEQUENCE</scope>
</reference>
<accession>A0A8X6JPP6</accession>
<sequence>MNQQRVKLKHCSKTFNIVGISMTSVMDMLPTQTQQLGRRMLQQISRSSNSDAKVQFVMLLVILNYSAPFCAKAFKISLQDSDSPNLNADVIDGRETFTNAMLMTLEAWEIELFGSPMNRIFLSVWLLQ</sequence>